<gene>
    <name evidence="2" type="ORF">S03H2_25198</name>
</gene>
<protein>
    <recommendedName>
        <fullName evidence="1">PEGA domain-containing protein</fullName>
    </recommendedName>
</protein>
<feature type="non-terminal residue" evidence="2">
    <location>
        <position position="56"/>
    </location>
</feature>
<feature type="domain" description="PEGA" evidence="1">
    <location>
        <begin position="10"/>
        <end position="48"/>
    </location>
</feature>
<organism evidence="2">
    <name type="scientific">marine sediment metagenome</name>
    <dbReference type="NCBI Taxonomy" id="412755"/>
    <lineage>
        <taxon>unclassified sequences</taxon>
        <taxon>metagenomes</taxon>
        <taxon>ecological metagenomes</taxon>
    </lineage>
</organism>
<reference evidence="2" key="1">
    <citation type="journal article" date="2014" name="Front. Microbiol.">
        <title>High frequency of phylogenetically diverse reductive dehalogenase-homologous genes in deep subseafloor sedimentary metagenomes.</title>
        <authorList>
            <person name="Kawai M."/>
            <person name="Futagami T."/>
            <person name="Toyoda A."/>
            <person name="Takaki Y."/>
            <person name="Nishi S."/>
            <person name="Hori S."/>
            <person name="Arai W."/>
            <person name="Tsubouchi T."/>
            <person name="Morono Y."/>
            <person name="Uchiyama I."/>
            <person name="Ito T."/>
            <person name="Fujiyama A."/>
            <person name="Inagaki F."/>
            <person name="Takami H."/>
        </authorList>
    </citation>
    <scope>NUCLEOTIDE SEQUENCE</scope>
    <source>
        <strain evidence="2">Expedition CK06-06</strain>
    </source>
</reference>
<comment type="caution">
    <text evidence="2">The sequence shown here is derived from an EMBL/GenBank/DDBJ whole genome shotgun (WGS) entry which is preliminary data.</text>
</comment>
<evidence type="ECO:0000313" key="2">
    <source>
        <dbReference type="EMBL" id="GAH31610.1"/>
    </source>
</evidence>
<dbReference type="InterPro" id="IPR013229">
    <property type="entry name" value="PEGA"/>
</dbReference>
<dbReference type="EMBL" id="BARU01014196">
    <property type="protein sequence ID" value="GAH31610.1"/>
    <property type="molecule type" value="Genomic_DNA"/>
</dbReference>
<accession>X1FGG1</accession>
<proteinExistence type="predicted"/>
<sequence>MAAFLNVVGWPAGATVFIDGIEIGKTPIYNHMLKTGKYEIGVYKDGYLPEIRTEYT</sequence>
<name>X1FGG1_9ZZZZ</name>
<evidence type="ECO:0000259" key="1">
    <source>
        <dbReference type="Pfam" id="PF08308"/>
    </source>
</evidence>
<dbReference type="AlphaFoldDB" id="X1FGG1"/>
<dbReference type="Pfam" id="PF08308">
    <property type="entry name" value="PEGA"/>
    <property type="match status" value="1"/>
</dbReference>